<evidence type="ECO:0000259" key="2">
    <source>
        <dbReference type="PROSITE" id="PS50853"/>
    </source>
</evidence>
<dbReference type="PROSITE" id="PS50853">
    <property type="entry name" value="FN3"/>
    <property type="match status" value="1"/>
</dbReference>
<sequence>MPDTWETANGLDPLDPSDAGSDADGDGATALEEYTAGTDPTDPASVPAAPAIAVQWNAPSERTDGTSLAMSEIDGYRIYWAESGQSLQAGARIDDAYQTEYVIEGLESGTTYRIAVTAIASDGGESDRSETVSVTP</sequence>
<accession>A0A5B8R6E5</accession>
<organism evidence="3">
    <name type="scientific">uncultured organism</name>
    <dbReference type="NCBI Taxonomy" id="155900"/>
    <lineage>
        <taxon>unclassified sequences</taxon>
        <taxon>environmental samples</taxon>
    </lineage>
</organism>
<feature type="region of interest" description="Disordered" evidence="1">
    <location>
        <begin position="1"/>
        <end position="46"/>
    </location>
</feature>
<dbReference type="Gene3D" id="2.60.40.10">
    <property type="entry name" value="Immunoglobulins"/>
    <property type="match status" value="1"/>
</dbReference>
<name>A0A5B8R6E5_9ZZZZ</name>
<feature type="domain" description="Fibronectin type-III" evidence="2">
    <location>
        <begin position="36"/>
        <end position="136"/>
    </location>
</feature>
<proteinExistence type="predicted"/>
<dbReference type="InterPro" id="IPR036116">
    <property type="entry name" value="FN3_sf"/>
</dbReference>
<dbReference type="SUPFAM" id="SSF49265">
    <property type="entry name" value="Fibronectin type III"/>
    <property type="match status" value="1"/>
</dbReference>
<dbReference type="AlphaFoldDB" id="A0A5B8R6E5"/>
<protein>
    <recommendedName>
        <fullName evidence="2">Fibronectin type-III domain-containing protein</fullName>
    </recommendedName>
</protein>
<evidence type="ECO:0000313" key="3">
    <source>
        <dbReference type="EMBL" id="QEA04190.1"/>
    </source>
</evidence>
<gene>
    <name evidence="3" type="ORF">KBTEX_00494</name>
</gene>
<dbReference type="EMBL" id="MN079081">
    <property type="protein sequence ID" value="QEA04190.1"/>
    <property type="molecule type" value="Genomic_DNA"/>
</dbReference>
<evidence type="ECO:0000256" key="1">
    <source>
        <dbReference type="SAM" id="MobiDB-lite"/>
    </source>
</evidence>
<feature type="compositionally biased region" description="Low complexity" evidence="1">
    <location>
        <begin position="11"/>
        <end position="28"/>
    </location>
</feature>
<dbReference type="CDD" id="cd00063">
    <property type="entry name" value="FN3"/>
    <property type="match status" value="1"/>
</dbReference>
<dbReference type="SMART" id="SM00060">
    <property type="entry name" value="FN3"/>
    <property type="match status" value="1"/>
</dbReference>
<reference evidence="3" key="1">
    <citation type="submission" date="2019-06" db="EMBL/GenBank/DDBJ databases">
        <authorList>
            <person name="Murdoch R.W."/>
            <person name="Fathepure B."/>
        </authorList>
    </citation>
    <scope>NUCLEOTIDE SEQUENCE</scope>
</reference>
<dbReference type="Pfam" id="PF00041">
    <property type="entry name" value="fn3"/>
    <property type="match status" value="1"/>
</dbReference>
<dbReference type="InterPro" id="IPR003961">
    <property type="entry name" value="FN3_dom"/>
</dbReference>
<dbReference type="InterPro" id="IPR013783">
    <property type="entry name" value="Ig-like_fold"/>
</dbReference>